<keyword evidence="1" id="KW-1133">Transmembrane helix</keyword>
<sequence length="106" mass="12007">MVETHETLLRVTNFIYGGALLTSPFWGTGVLLATVMMNDSSRFKTRFQMGCLLSLVAEPISLIYTLSYQNSYGFNKSVSFLPLLPLASYVGCFFLFWNDKIDKDDK</sequence>
<feature type="transmembrane region" description="Helical" evidence="1">
    <location>
        <begin position="78"/>
        <end position="97"/>
    </location>
</feature>
<dbReference type="RefSeq" id="XP_003287510.1">
    <property type="nucleotide sequence ID" value="XM_003287462.1"/>
</dbReference>
<dbReference type="GeneID" id="10500395"/>
<evidence type="ECO:0000313" key="2">
    <source>
        <dbReference type="EMBL" id="EGC35937.1"/>
    </source>
</evidence>
<dbReference type="OrthoDB" id="22060at2759"/>
<keyword evidence="3" id="KW-1185">Reference proteome</keyword>
<keyword evidence="1" id="KW-0812">Transmembrane</keyword>
<protein>
    <submittedName>
        <fullName evidence="2">Uncharacterized protein</fullName>
    </submittedName>
</protein>
<dbReference type="VEuPathDB" id="AmoebaDB:DICPUDRAFT_78364"/>
<keyword evidence="1" id="KW-0472">Membrane</keyword>
<proteinExistence type="predicted"/>
<accession>F0ZJC0</accession>
<evidence type="ECO:0000313" key="3">
    <source>
        <dbReference type="Proteomes" id="UP000001064"/>
    </source>
</evidence>
<dbReference type="OMA" id="YITCCIA"/>
<feature type="transmembrane region" description="Helical" evidence="1">
    <location>
        <begin position="14"/>
        <end position="35"/>
    </location>
</feature>
<dbReference type="eggNOG" id="ENOG502RIJG">
    <property type="taxonomic scope" value="Eukaryota"/>
</dbReference>
<dbReference type="AlphaFoldDB" id="F0ZJC0"/>
<evidence type="ECO:0000256" key="1">
    <source>
        <dbReference type="SAM" id="Phobius"/>
    </source>
</evidence>
<dbReference type="KEGG" id="dpp:DICPUDRAFT_78364"/>
<reference evidence="3" key="1">
    <citation type="journal article" date="2011" name="Genome Biol.">
        <title>Comparative genomics of the social amoebae Dictyostelium discoideum and Dictyostelium purpureum.</title>
        <authorList>
            <consortium name="US DOE Joint Genome Institute (JGI-PGF)"/>
            <person name="Sucgang R."/>
            <person name="Kuo A."/>
            <person name="Tian X."/>
            <person name="Salerno W."/>
            <person name="Parikh A."/>
            <person name="Feasley C.L."/>
            <person name="Dalin E."/>
            <person name="Tu H."/>
            <person name="Huang E."/>
            <person name="Barry K."/>
            <person name="Lindquist E."/>
            <person name="Shapiro H."/>
            <person name="Bruce D."/>
            <person name="Schmutz J."/>
            <person name="Salamov A."/>
            <person name="Fey P."/>
            <person name="Gaudet P."/>
            <person name="Anjard C."/>
            <person name="Babu M.M."/>
            <person name="Basu S."/>
            <person name="Bushmanova Y."/>
            <person name="van der Wel H."/>
            <person name="Katoh-Kurasawa M."/>
            <person name="Dinh C."/>
            <person name="Coutinho P.M."/>
            <person name="Saito T."/>
            <person name="Elias M."/>
            <person name="Schaap P."/>
            <person name="Kay R.R."/>
            <person name="Henrissat B."/>
            <person name="Eichinger L."/>
            <person name="Rivero F."/>
            <person name="Putnam N.H."/>
            <person name="West C.M."/>
            <person name="Loomis W.F."/>
            <person name="Chisholm R.L."/>
            <person name="Shaulsky G."/>
            <person name="Strassmann J.E."/>
            <person name="Queller D.C."/>
            <person name="Kuspa A."/>
            <person name="Grigoriev I.V."/>
        </authorList>
    </citation>
    <scope>NUCLEOTIDE SEQUENCE [LARGE SCALE GENOMIC DNA]</scope>
    <source>
        <strain evidence="3">QSDP1</strain>
    </source>
</reference>
<dbReference type="Proteomes" id="UP000001064">
    <property type="component" value="Unassembled WGS sequence"/>
</dbReference>
<dbReference type="InParanoid" id="F0ZJC0"/>
<feature type="transmembrane region" description="Helical" evidence="1">
    <location>
        <begin position="47"/>
        <end position="66"/>
    </location>
</feature>
<gene>
    <name evidence="2" type="ORF">DICPUDRAFT_78364</name>
</gene>
<dbReference type="EMBL" id="GL871042">
    <property type="protein sequence ID" value="EGC35937.1"/>
    <property type="molecule type" value="Genomic_DNA"/>
</dbReference>
<dbReference type="FunCoup" id="F0ZJC0">
    <property type="interactions" value="937"/>
</dbReference>
<name>F0ZJC0_DICPU</name>
<organism evidence="2 3">
    <name type="scientific">Dictyostelium purpureum</name>
    <name type="common">Slime mold</name>
    <dbReference type="NCBI Taxonomy" id="5786"/>
    <lineage>
        <taxon>Eukaryota</taxon>
        <taxon>Amoebozoa</taxon>
        <taxon>Evosea</taxon>
        <taxon>Eumycetozoa</taxon>
        <taxon>Dictyostelia</taxon>
        <taxon>Dictyosteliales</taxon>
        <taxon>Dictyosteliaceae</taxon>
        <taxon>Dictyostelium</taxon>
    </lineage>
</organism>